<gene>
    <name evidence="2" type="ORF">Syun_002204</name>
</gene>
<accession>A0AAP0Q8K2</accession>
<proteinExistence type="predicted"/>
<evidence type="ECO:0000313" key="3">
    <source>
        <dbReference type="Proteomes" id="UP001420932"/>
    </source>
</evidence>
<comment type="caution">
    <text evidence="2">The sequence shown here is derived from an EMBL/GenBank/DDBJ whole genome shotgun (WGS) entry which is preliminary data.</text>
</comment>
<keyword evidence="1" id="KW-0732">Signal</keyword>
<dbReference type="AlphaFoldDB" id="A0AAP0Q8K2"/>
<dbReference type="EMBL" id="JBBNAF010000001">
    <property type="protein sequence ID" value="KAK9170064.1"/>
    <property type="molecule type" value="Genomic_DNA"/>
</dbReference>
<evidence type="ECO:0000256" key="1">
    <source>
        <dbReference type="SAM" id="SignalP"/>
    </source>
</evidence>
<organism evidence="2 3">
    <name type="scientific">Stephania yunnanensis</name>
    <dbReference type="NCBI Taxonomy" id="152371"/>
    <lineage>
        <taxon>Eukaryota</taxon>
        <taxon>Viridiplantae</taxon>
        <taxon>Streptophyta</taxon>
        <taxon>Embryophyta</taxon>
        <taxon>Tracheophyta</taxon>
        <taxon>Spermatophyta</taxon>
        <taxon>Magnoliopsida</taxon>
        <taxon>Ranunculales</taxon>
        <taxon>Menispermaceae</taxon>
        <taxon>Menispermoideae</taxon>
        <taxon>Cissampelideae</taxon>
        <taxon>Stephania</taxon>
    </lineage>
</organism>
<feature type="chain" id="PRO_5043012899" evidence="1">
    <location>
        <begin position="19"/>
        <end position="113"/>
    </location>
</feature>
<protein>
    <submittedName>
        <fullName evidence="2">Uncharacterized protein</fullName>
    </submittedName>
</protein>
<dbReference type="Proteomes" id="UP001420932">
    <property type="component" value="Unassembled WGS sequence"/>
</dbReference>
<evidence type="ECO:0000313" key="2">
    <source>
        <dbReference type="EMBL" id="KAK9170064.1"/>
    </source>
</evidence>
<feature type="signal peptide" evidence="1">
    <location>
        <begin position="1"/>
        <end position="18"/>
    </location>
</feature>
<name>A0AAP0Q8K2_9MAGN</name>
<reference evidence="2 3" key="1">
    <citation type="submission" date="2024-01" db="EMBL/GenBank/DDBJ databases">
        <title>Genome assemblies of Stephania.</title>
        <authorList>
            <person name="Yang L."/>
        </authorList>
    </citation>
    <scope>NUCLEOTIDE SEQUENCE [LARGE SCALE GENOMIC DNA]</scope>
    <source>
        <strain evidence="2">YNDBR</strain>
        <tissue evidence="2">Leaf</tissue>
    </source>
</reference>
<keyword evidence="3" id="KW-1185">Reference proteome</keyword>
<sequence>MEVGSLLLLLRITTRVEGSNFDSKAMGISYSTQLLYQLILPASTTGLVIHTVEIGSQVIFDQSGKMDNFSKFFLPALVRSSHCLSFRLCLGIFVWRRLGALALELVAAIAIAY</sequence>